<evidence type="ECO:0000313" key="4">
    <source>
        <dbReference type="EMBL" id="SDO51690.1"/>
    </source>
</evidence>
<dbReference type="Gene3D" id="2.60.60.30">
    <property type="entry name" value="sav2460 like domains"/>
    <property type="match status" value="1"/>
</dbReference>
<feature type="region of interest" description="Disordered" evidence="2">
    <location>
        <begin position="232"/>
        <end position="256"/>
    </location>
</feature>
<dbReference type="Proteomes" id="UP000198741">
    <property type="component" value="Chromosome I"/>
</dbReference>
<dbReference type="EMBL" id="LT629710">
    <property type="protein sequence ID" value="SDO51690.1"/>
    <property type="molecule type" value="Genomic_DNA"/>
</dbReference>
<dbReference type="InterPro" id="IPR051324">
    <property type="entry name" value="Stress/Tellurium_Resist"/>
</dbReference>
<dbReference type="RefSeq" id="WP_157695215.1">
    <property type="nucleotide sequence ID" value="NZ_LT629710.1"/>
</dbReference>
<evidence type="ECO:0000259" key="3">
    <source>
        <dbReference type="Pfam" id="PF02342"/>
    </source>
</evidence>
<gene>
    <name evidence="4" type="ORF">SAMN04515671_1190</name>
</gene>
<evidence type="ECO:0000256" key="2">
    <source>
        <dbReference type="SAM" id="MobiDB-lite"/>
    </source>
</evidence>
<name>A0A1H0K7G4_9ACTN</name>
<sequence>MRELAKGENAALTGLSIEIGVSADRPIDVCALLLSPTGQVRGDDDFVFYNQPGISGVALSGDVLHLDLGAVPAEVDRVICCASVDPDALPFDSAGALAATAAQLPAPPVFRFAFAAHHEERAVILFELYRRSGSWKIRAIGQGYDGGLAALATAHGVVVADEPTHTPTSPVAAPSTGAMGRGEPPGVAPPPPGTSEPERVFRVLTSIFEDAARSAAGYRSAVAFAEQRRERELESVLDDPRSRASGNPMRGPADDRYADLVGRASADHRRDVDVLARELAGLTPTLPAALAPWGAPAWRPGCISPSPGVRAGTLHLPEAPDLRVPLLLALPLRRPIWLDRSIPAVEPQDAFGASDPSTAIDGGPIAMARALVLRILAADPSIRLHLADPSGELMAALGHLLGPGRPVLGGPVATDRAERADLLRRLVERADLIQMARQGGALDALPDGGRPALLVITDVPTGFDPSELTHLRYLIRDGLTQVILIGAADGAGPAADILGASLRLAPGNGDAITDGWVGLPWTFTPDYGPTDFSSIVFNP</sequence>
<dbReference type="InterPro" id="IPR003325">
    <property type="entry name" value="TerD"/>
</dbReference>
<evidence type="ECO:0000313" key="5">
    <source>
        <dbReference type="Proteomes" id="UP000198741"/>
    </source>
</evidence>
<organism evidence="4 5">
    <name type="scientific">Nakamurella panacisegetis</name>
    <dbReference type="NCBI Taxonomy" id="1090615"/>
    <lineage>
        <taxon>Bacteria</taxon>
        <taxon>Bacillati</taxon>
        <taxon>Actinomycetota</taxon>
        <taxon>Actinomycetes</taxon>
        <taxon>Nakamurellales</taxon>
        <taxon>Nakamurellaceae</taxon>
        <taxon>Nakamurella</taxon>
    </lineage>
</organism>
<dbReference type="PANTHER" id="PTHR32097:SF4">
    <property type="entry name" value="GENERAL STRESS PROTEIN 16U"/>
    <property type="match status" value="1"/>
</dbReference>
<dbReference type="PANTHER" id="PTHR32097">
    <property type="entry name" value="CAMP-BINDING PROTEIN 1-RELATED"/>
    <property type="match status" value="1"/>
</dbReference>
<feature type="domain" description="TerD" evidence="3">
    <location>
        <begin position="7"/>
        <end position="154"/>
    </location>
</feature>
<evidence type="ECO:0000256" key="1">
    <source>
        <dbReference type="ARBA" id="ARBA00008775"/>
    </source>
</evidence>
<dbReference type="CDD" id="cd06974">
    <property type="entry name" value="TerD_like"/>
    <property type="match status" value="1"/>
</dbReference>
<feature type="region of interest" description="Disordered" evidence="2">
    <location>
        <begin position="162"/>
        <end position="196"/>
    </location>
</feature>
<dbReference type="STRING" id="1090615.SAMN04515671_1190"/>
<proteinExistence type="inferred from homology"/>
<dbReference type="AlphaFoldDB" id="A0A1H0K7G4"/>
<reference evidence="4 5" key="1">
    <citation type="submission" date="2016-10" db="EMBL/GenBank/DDBJ databases">
        <authorList>
            <person name="de Groot N.N."/>
        </authorList>
    </citation>
    <scope>NUCLEOTIDE SEQUENCE [LARGE SCALE GENOMIC DNA]</scope>
    <source>
        <strain evidence="5">P4-7,KCTC 19426,CECT 7604</strain>
    </source>
</reference>
<protein>
    <submittedName>
        <fullName evidence="4">Stress response protein SCP2</fullName>
    </submittedName>
</protein>
<comment type="similarity">
    <text evidence="1">Belongs to the CAPAB/TerDEXZ family.</text>
</comment>
<dbReference type="OrthoDB" id="4495998at2"/>
<dbReference type="Pfam" id="PF02342">
    <property type="entry name" value="TerD"/>
    <property type="match status" value="1"/>
</dbReference>
<feature type="compositionally biased region" description="Basic and acidic residues" evidence="2">
    <location>
        <begin position="232"/>
        <end position="242"/>
    </location>
</feature>
<accession>A0A1H0K7G4</accession>
<keyword evidence="5" id="KW-1185">Reference proteome</keyword>